<evidence type="ECO:0000259" key="2">
    <source>
        <dbReference type="Pfam" id="PF01551"/>
    </source>
</evidence>
<evidence type="ECO:0000313" key="4">
    <source>
        <dbReference type="Proteomes" id="UP000178444"/>
    </source>
</evidence>
<evidence type="ECO:0000313" key="3">
    <source>
        <dbReference type="EMBL" id="OGN27760.1"/>
    </source>
</evidence>
<sequence>MLAGLLTASFSLAETMADVSQLRSEIDRLEEQIQQLQKEQEQYKNNIFGAQAKAQTLQNQINSLNNQIKYLESQIKVTTVSINKTSVEINETQGDIQTAEQKIEAQKRTIGQTLLFLDRQDKEGLLVTLLKNDSMSDFFRQVQYANSLSEGLTDLVRELEGAKKELESEKNQLETKKEDLIVLKQRQASERAAVSGTKAETSNLLKATKGQEAEFQKMLTKSEELERQMNLEIFKLEDQLRKAIDPNSLPLARPGVLSAPVQGRISQGYGCLETRWARRYYPDCNNGKGGFHNGLDIAASYGTPLRAADDGTVIAIGNAPYAYGTWAAVEHSNGLVTAYTHMSIRSVSVGQQLRRGNVVGSMGSSGLSTGSHIHFMVYAPRTFTTKTSSISGVLPIGATLNPLDYLLI</sequence>
<keyword evidence="1" id="KW-0175">Coiled coil</keyword>
<evidence type="ECO:0000256" key="1">
    <source>
        <dbReference type="SAM" id="Coils"/>
    </source>
</evidence>
<dbReference type="Gene3D" id="2.70.70.10">
    <property type="entry name" value="Glucose Permease (Domain IIA)"/>
    <property type="match status" value="1"/>
</dbReference>
<comment type="caution">
    <text evidence="3">The sequence shown here is derived from an EMBL/GenBank/DDBJ whole genome shotgun (WGS) entry which is preliminary data.</text>
</comment>
<dbReference type="AlphaFoldDB" id="A0A1F8GRZ0"/>
<dbReference type="GO" id="GO:0004222">
    <property type="term" value="F:metalloendopeptidase activity"/>
    <property type="evidence" value="ECO:0007669"/>
    <property type="project" value="TreeGrafter"/>
</dbReference>
<accession>A0A1F8GRZ0</accession>
<dbReference type="SUPFAM" id="SSF51261">
    <property type="entry name" value="Duplicated hybrid motif"/>
    <property type="match status" value="1"/>
</dbReference>
<feature type="coiled-coil region" evidence="1">
    <location>
        <begin position="12"/>
        <end position="109"/>
    </location>
</feature>
<dbReference type="InterPro" id="IPR011055">
    <property type="entry name" value="Dup_hybrid_motif"/>
</dbReference>
<dbReference type="InterPro" id="IPR016047">
    <property type="entry name" value="M23ase_b-sheet_dom"/>
</dbReference>
<dbReference type="Proteomes" id="UP000178444">
    <property type="component" value="Unassembled WGS sequence"/>
</dbReference>
<dbReference type="InterPro" id="IPR050570">
    <property type="entry name" value="Cell_wall_metabolism_enzyme"/>
</dbReference>
<dbReference type="EMBL" id="MGKO01000007">
    <property type="protein sequence ID" value="OGN27760.1"/>
    <property type="molecule type" value="Genomic_DNA"/>
</dbReference>
<feature type="coiled-coil region" evidence="1">
    <location>
        <begin position="145"/>
        <end position="186"/>
    </location>
</feature>
<proteinExistence type="predicted"/>
<gene>
    <name evidence="3" type="ORF">A2941_02710</name>
</gene>
<name>A0A1F8GRZ0_9BACT</name>
<dbReference type="PANTHER" id="PTHR21666">
    <property type="entry name" value="PEPTIDASE-RELATED"/>
    <property type="match status" value="1"/>
</dbReference>
<dbReference type="CDD" id="cd12797">
    <property type="entry name" value="M23_peptidase"/>
    <property type="match status" value="1"/>
</dbReference>
<reference evidence="3 4" key="1">
    <citation type="journal article" date="2016" name="Nat. Commun.">
        <title>Thousands of microbial genomes shed light on interconnected biogeochemical processes in an aquifer system.</title>
        <authorList>
            <person name="Anantharaman K."/>
            <person name="Brown C.T."/>
            <person name="Hug L.A."/>
            <person name="Sharon I."/>
            <person name="Castelle C.J."/>
            <person name="Probst A.J."/>
            <person name="Thomas B.C."/>
            <person name="Singh A."/>
            <person name="Wilkins M.J."/>
            <person name="Karaoz U."/>
            <person name="Brodie E.L."/>
            <person name="Williams K.H."/>
            <person name="Hubbard S.S."/>
            <person name="Banfield J.F."/>
        </authorList>
    </citation>
    <scope>NUCLEOTIDE SEQUENCE [LARGE SCALE GENOMIC DNA]</scope>
</reference>
<dbReference type="PANTHER" id="PTHR21666:SF270">
    <property type="entry name" value="MUREIN HYDROLASE ACTIVATOR ENVC"/>
    <property type="match status" value="1"/>
</dbReference>
<feature type="domain" description="M23ase beta-sheet core" evidence="2">
    <location>
        <begin position="291"/>
        <end position="378"/>
    </location>
</feature>
<protein>
    <recommendedName>
        <fullName evidence="2">M23ase beta-sheet core domain-containing protein</fullName>
    </recommendedName>
</protein>
<dbReference type="Pfam" id="PF01551">
    <property type="entry name" value="Peptidase_M23"/>
    <property type="match status" value="1"/>
</dbReference>
<dbReference type="Gene3D" id="6.10.250.3150">
    <property type="match status" value="1"/>
</dbReference>
<organism evidence="3 4">
    <name type="scientific">Candidatus Yanofskybacteria bacterium RIFCSPLOWO2_01_FULL_49_17</name>
    <dbReference type="NCBI Taxonomy" id="1802700"/>
    <lineage>
        <taxon>Bacteria</taxon>
        <taxon>Candidatus Yanofskyibacteriota</taxon>
    </lineage>
</organism>